<protein>
    <submittedName>
        <fullName evidence="2">Uncharacterized protein</fullName>
    </submittedName>
</protein>
<dbReference type="OrthoDB" id="3687641at2759"/>
<gene>
    <name evidence="2" type="ORF">BU24DRAFT_359548</name>
</gene>
<accession>A0A6A5X768</accession>
<sequence>MPKWVLCFLKSHRQLITKLGKIYLHVRTLQRHLQQATDHEAMHLWATRHELEESNDSPDDRLVLVKTVPGGVGNGRWTSGGYLATLGIYHELHCLRRIYWHFYPDVYFVNMTSNAKEEERAHARHCIDTVRQSLMCSPNLGLYSFKWMGDNVKPALKTGARRTCVKLDPLHEWANSRATGWNPLVWKPKNITK</sequence>
<reference evidence="2" key="1">
    <citation type="journal article" date="2020" name="Stud. Mycol.">
        <title>101 Dothideomycetes genomes: a test case for predicting lifestyles and emergence of pathogens.</title>
        <authorList>
            <person name="Haridas S."/>
            <person name="Albert R."/>
            <person name="Binder M."/>
            <person name="Bloem J."/>
            <person name="Labutti K."/>
            <person name="Salamov A."/>
            <person name="Andreopoulos B."/>
            <person name="Baker S."/>
            <person name="Barry K."/>
            <person name="Bills G."/>
            <person name="Bluhm B."/>
            <person name="Cannon C."/>
            <person name="Castanera R."/>
            <person name="Culley D."/>
            <person name="Daum C."/>
            <person name="Ezra D."/>
            <person name="Gonzalez J."/>
            <person name="Henrissat B."/>
            <person name="Kuo A."/>
            <person name="Liang C."/>
            <person name="Lipzen A."/>
            <person name="Lutzoni F."/>
            <person name="Magnuson J."/>
            <person name="Mondo S."/>
            <person name="Nolan M."/>
            <person name="Ohm R."/>
            <person name="Pangilinan J."/>
            <person name="Park H.-J."/>
            <person name="Ramirez L."/>
            <person name="Alfaro M."/>
            <person name="Sun H."/>
            <person name="Tritt A."/>
            <person name="Yoshinaga Y."/>
            <person name="Zwiers L.-H."/>
            <person name="Turgeon B."/>
            <person name="Goodwin S."/>
            <person name="Spatafora J."/>
            <person name="Crous P."/>
            <person name="Grigoriev I."/>
        </authorList>
    </citation>
    <scope>NUCLEOTIDE SEQUENCE</scope>
    <source>
        <strain evidence="2">CBS 175.79</strain>
    </source>
</reference>
<keyword evidence="3" id="KW-1185">Reference proteome</keyword>
<evidence type="ECO:0000313" key="3">
    <source>
        <dbReference type="Proteomes" id="UP000799778"/>
    </source>
</evidence>
<dbReference type="EMBL" id="ML978081">
    <property type="protein sequence ID" value="KAF2008736.1"/>
    <property type="molecule type" value="Genomic_DNA"/>
</dbReference>
<dbReference type="PANTHER" id="PTHR33365:SF12">
    <property type="entry name" value="TAT PATHWAY SIGNAL SEQUENCE"/>
    <property type="match status" value="1"/>
</dbReference>
<dbReference type="PANTHER" id="PTHR33365">
    <property type="entry name" value="YALI0B05434P"/>
    <property type="match status" value="1"/>
</dbReference>
<dbReference type="InterPro" id="IPR021765">
    <property type="entry name" value="UstYa-like"/>
</dbReference>
<dbReference type="GeneID" id="54281445"/>
<dbReference type="RefSeq" id="XP_033377075.1">
    <property type="nucleotide sequence ID" value="XM_033524048.1"/>
</dbReference>
<dbReference type="Pfam" id="PF11807">
    <property type="entry name" value="UstYa"/>
    <property type="match status" value="1"/>
</dbReference>
<name>A0A6A5X768_9PLEO</name>
<organism evidence="2 3">
    <name type="scientific">Aaosphaeria arxii CBS 175.79</name>
    <dbReference type="NCBI Taxonomy" id="1450172"/>
    <lineage>
        <taxon>Eukaryota</taxon>
        <taxon>Fungi</taxon>
        <taxon>Dikarya</taxon>
        <taxon>Ascomycota</taxon>
        <taxon>Pezizomycotina</taxon>
        <taxon>Dothideomycetes</taxon>
        <taxon>Pleosporomycetidae</taxon>
        <taxon>Pleosporales</taxon>
        <taxon>Pleosporales incertae sedis</taxon>
        <taxon>Aaosphaeria</taxon>
    </lineage>
</organism>
<dbReference type="GO" id="GO:0043386">
    <property type="term" value="P:mycotoxin biosynthetic process"/>
    <property type="evidence" value="ECO:0007669"/>
    <property type="project" value="InterPro"/>
</dbReference>
<comment type="similarity">
    <text evidence="1">Belongs to the ustYa family.</text>
</comment>
<dbReference type="AlphaFoldDB" id="A0A6A5X768"/>
<evidence type="ECO:0000313" key="2">
    <source>
        <dbReference type="EMBL" id="KAF2008736.1"/>
    </source>
</evidence>
<proteinExistence type="inferred from homology"/>
<evidence type="ECO:0000256" key="1">
    <source>
        <dbReference type="ARBA" id="ARBA00035112"/>
    </source>
</evidence>
<dbReference type="Proteomes" id="UP000799778">
    <property type="component" value="Unassembled WGS sequence"/>
</dbReference>